<feature type="region of interest" description="Disordered" evidence="1">
    <location>
        <begin position="23"/>
        <end position="88"/>
    </location>
</feature>
<comment type="caution">
    <text evidence="2">The sequence shown here is derived from an EMBL/GenBank/DDBJ whole genome shotgun (WGS) entry which is preliminary data.</text>
</comment>
<evidence type="ECO:0000313" key="2">
    <source>
        <dbReference type="EMBL" id="KAL1513163.1"/>
    </source>
</evidence>
<protein>
    <submittedName>
        <fullName evidence="2">Uncharacterized protein</fullName>
    </submittedName>
</protein>
<dbReference type="EMBL" id="JBDJPC010000002">
    <property type="protein sequence ID" value="KAL1513163.1"/>
    <property type="molecule type" value="Genomic_DNA"/>
</dbReference>
<organism evidence="2 3">
    <name type="scientific">Hypothenemus hampei</name>
    <name type="common">Coffee berry borer</name>
    <dbReference type="NCBI Taxonomy" id="57062"/>
    <lineage>
        <taxon>Eukaryota</taxon>
        <taxon>Metazoa</taxon>
        <taxon>Ecdysozoa</taxon>
        <taxon>Arthropoda</taxon>
        <taxon>Hexapoda</taxon>
        <taxon>Insecta</taxon>
        <taxon>Pterygota</taxon>
        <taxon>Neoptera</taxon>
        <taxon>Endopterygota</taxon>
        <taxon>Coleoptera</taxon>
        <taxon>Polyphaga</taxon>
        <taxon>Cucujiformia</taxon>
        <taxon>Curculionidae</taxon>
        <taxon>Scolytinae</taxon>
        <taxon>Hypothenemus</taxon>
    </lineage>
</organism>
<accession>A0ABD1F6T3</accession>
<dbReference type="AlphaFoldDB" id="A0ABD1F6T3"/>
<evidence type="ECO:0000256" key="1">
    <source>
        <dbReference type="SAM" id="MobiDB-lite"/>
    </source>
</evidence>
<sequence length="198" mass="22110">MCDKLKKYSVVKLPNLDFLKNMKAASDEPGNSSHTPLPPPSTLKSRSSLRLPSPLRSGSTSKSQSPSPFASPLPSRSPLLPPPLSSHDPLRSGFFSRSGSLSLSRSQSPLRNVENVQYNDTTAFRKFVIKSITTLLKRTENIDIRLKRIEAELGNRKELIESEDEAITLPLNSVEDVEEFETELKDKQTFNKMVMIIV</sequence>
<proteinExistence type="predicted"/>
<reference evidence="2 3" key="1">
    <citation type="submission" date="2024-05" db="EMBL/GenBank/DDBJ databases">
        <title>Genetic variation in Jamaican populations of the coffee berry borer (Hypothenemus hampei).</title>
        <authorList>
            <person name="Errbii M."/>
            <person name="Myrie A."/>
        </authorList>
    </citation>
    <scope>NUCLEOTIDE SEQUENCE [LARGE SCALE GENOMIC DNA]</scope>
    <source>
        <strain evidence="2">JA-Hopewell-2020-01-JO</strain>
        <tissue evidence="2">Whole body</tissue>
    </source>
</reference>
<keyword evidence="3" id="KW-1185">Reference proteome</keyword>
<feature type="compositionally biased region" description="Low complexity" evidence="1">
    <location>
        <begin position="42"/>
        <end position="78"/>
    </location>
</feature>
<gene>
    <name evidence="2" type="ORF">ABEB36_002612</name>
</gene>
<evidence type="ECO:0000313" key="3">
    <source>
        <dbReference type="Proteomes" id="UP001566132"/>
    </source>
</evidence>
<dbReference type="Proteomes" id="UP001566132">
    <property type="component" value="Unassembled WGS sequence"/>
</dbReference>
<name>A0ABD1F6T3_HYPHA</name>